<keyword evidence="2 6" id="KW-0235">DNA replication</keyword>
<evidence type="ECO:0000313" key="9">
    <source>
        <dbReference type="EMBL" id="GLS45080.1"/>
    </source>
</evidence>
<keyword evidence="6 7" id="KW-0234">DNA repair</keyword>
<keyword evidence="5 6" id="KW-0238">DNA-binding</keyword>
<keyword evidence="4 6" id="KW-0067">ATP-binding</keyword>
<keyword evidence="10" id="KW-1185">Reference proteome</keyword>
<evidence type="ECO:0000256" key="1">
    <source>
        <dbReference type="ARBA" id="ARBA00022490"/>
    </source>
</evidence>
<evidence type="ECO:0000313" key="10">
    <source>
        <dbReference type="Proteomes" id="UP001156881"/>
    </source>
</evidence>
<comment type="similarity">
    <text evidence="6 7">Belongs to the RecF family.</text>
</comment>
<dbReference type="PROSITE" id="PS00618">
    <property type="entry name" value="RECF_2"/>
    <property type="match status" value="1"/>
</dbReference>
<dbReference type="PROSITE" id="PS00617">
    <property type="entry name" value="RECF_1"/>
    <property type="match status" value="1"/>
</dbReference>
<keyword evidence="6 7" id="KW-0227">DNA damage</keyword>
<dbReference type="InterPro" id="IPR018078">
    <property type="entry name" value="DNA-binding_RecF_CS"/>
</dbReference>
<comment type="function">
    <text evidence="6 7">The RecF protein is involved in DNA metabolism; it is required for DNA replication and normal SOS inducibility. RecF binds preferentially to single-stranded, linear DNA. It also seems to bind ATP.</text>
</comment>
<dbReference type="Gene3D" id="1.20.1050.90">
    <property type="entry name" value="RecF/RecN/SMC, N-terminal domain"/>
    <property type="match status" value="1"/>
</dbReference>
<dbReference type="Proteomes" id="UP001156881">
    <property type="component" value="Unassembled WGS sequence"/>
</dbReference>
<sequence>MDTMPGGGARPTRLIARDFRNHTELDLSIGRRFVALVGENGAGKTNLLEALSLFSPGRGLRRADLSGMARSGGPGGFAVSLTLGEREDGYRLGTGCEPPGFDGRASRLCRIDGAGVGSPVAFAEFLRIVWLTPDLDGLFRGPAADRRRFLDRLVLAVDATHGGRVSAMERALRSRNRLLEERPDDGRWLDAVEREVAELGVAVALARRETVERLDRLIGESRDDAQPFPWAAVRLEGELDDLVAVWSALEAEDRFRSALRQGRNRDRAAGRTLIGAQSTDLVVRHGPKDVPAATASTGEQKALLIGLVLAHARLVQAMSGLAPLILLDEVAAHLDPRRRAGLYDALDALSGQVWMTGADPALFSELGERADIVRVADGRIVPPEGA</sequence>
<evidence type="ECO:0000256" key="6">
    <source>
        <dbReference type="HAMAP-Rule" id="MF_00365"/>
    </source>
</evidence>
<dbReference type="SUPFAM" id="SSF52540">
    <property type="entry name" value="P-loop containing nucleoside triphosphate hydrolases"/>
    <property type="match status" value="1"/>
</dbReference>
<evidence type="ECO:0000256" key="2">
    <source>
        <dbReference type="ARBA" id="ARBA00022705"/>
    </source>
</evidence>
<reference evidence="10" key="1">
    <citation type="journal article" date="2019" name="Int. J. Syst. Evol. Microbiol.">
        <title>The Global Catalogue of Microorganisms (GCM) 10K type strain sequencing project: providing services to taxonomists for standard genome sequencing and annotation.</title>
        <authorList>
            <consortium name="The Broad Institute Genomics Platform"/>
            <consortium name="The Broad Institute Genome Sequencing Center for Infectious Disease"/>
            <person name="Wu L."/>
            <person name="Ma J."/>
        </authorList>
    </citation>
    <scope>NUCLEOTIDE SEQUENCE [LARGE SCALE GENOMIC DNA]</scope>
    <source>
        <strain evidence="10">NBRC 107710</strain>
    </source>
</reference>
<dbReference type="SMART" id="SM00382">
    <property type="entry name" value="AAA"/>
    <property type="match status" value="1"/>
</dbReference>
<name>A0ABQ6D4W9_9HYPH</name>
<dbReference type="PANTHER" id="PTHR32182:SF0">
    <property type="entry name" value="DNA REPLICATION AND REPAIR PROTEIN RECF"/>
    <property type="match status" value="1"/>
</dbReference>
<dbReference type="InterPro" id="IPR001238">
    <property type="entry name" value="DNA-binding_RecF"/>
</dbReference>
<keyword evidence="3 6" id="KW-0547">Nucleotide-binding</keyword>
<dbReference type="NCBIfam" id="TIGR00611">
    <property type="entry name" value="recf"/>
    <property type="match status" value="1"/>
</dbReference>
<dbReference type="RefSeq" id="WP_183507944.1">
    <property type="nucleotide sequence ID" value="NZ_BSPG01000018.1"/>
</dbReference>
<protein>
    <recommendedName>
        <fullName evidence="6 7">DNA replication and repair protein RecF</fullName>
    </recommendedName>
</protein>
<dbReference type="HAMAP" id="MF_00365">
    <property type="entry name" value="RecF"/>
    <property type="match status" value="1"/>
</dbReference>
<comment type="caution">
    <text evidence="9">The sequence shown here is derived from an EMBL/GenBank/DDBJ whole genome shotgun (WGS) entry which is preliminary data.</text>
</comment>
<dbReference type="PANTHER" id="PTHR32182">
    <property type="entry name" value="DNA REPLICATION AND REPAIR PROTEIN RECF"/>
    <property type="match status" value="1"/>
</dbReference>
<dbReference type="InterPro" id="IPR027417">
    <property type="entry name" value="P-loop_NTPase"/>
</dbReference>
<evidence type="ECO:0000256" key="4">
    <source>
        <dbReference type="ARBA" id="ARBA00022840"/>
    </source>
</evidence>
<dbReference type="InterPro" id="IPR003959">
    <property type="entry name" value="ATPase_AAA_core"/>
</dbReference>
<dbReference type="InterPro" id="IPR003593">
    <property type="entry name" value="AAA+_ATPase"/>
</dbReference>
<dbReference type="EMBL" id="BSPG01000018">
    <property type="protein sequence ID" value="GLS45080.1"/>
    <property type="molecule type" value="Genomic_DNA"/>
</dbReference>
<dbReference type="Gene3D" id="3.40.50.300">
    <property type="entry name" value="P-loop containing nucleotide triphosphate hydrolases"/>
    <property type="match status" value="1"/>
</dbReference>
<dbReference type="InterPro" id="IPR042174">
    <property type="entry name" value="RecF_2"/>
</dbReference>
<keyword evidence="6 7" id="KW-0742">SOS response</keyword>
<comment type="subcellular location">
    <subcellularLocation>
        <location evidence="6 7">Cytoplasm</location>
    </subcellularLocation>
</comment>
<evidence type="ECO:0000256" key="7">
    <source>
        <dbReference type="RuleBase" id="RU000578"/>
    </source>
</evidence>
<keyword evidence="1 6" id="KW-0963">Cytoplasm</keyword>
<organism evidence="9 10">
    <name type="scientific">Methylobacterium brachythecii</name>
    <dbReference type="NCBI Taxonomy" id="1176177"/>
    <lineage>
        <taxon>Bacteria</taxon>
        <taxon>Pseudomonadati</taxon>
        <taxon>Pseudomonadota</taxon>
        <taxon>Alphaproteobacteria</taxon>
        <taxon>Hyphomicrobiales</taxon>
        <taxon>Methylobacteriaceae</taxon>
        <taxon>Methylobacterium</taxon>
    </lineage>
</organism>
<evidence type="ECO:0000259" key="8">
    <source>
        <dbReference type="SMART" id="SM00382"/>
    </source>
</evidence>
<accession>A0ABQ6D4W9</accession>
<evidence type="ECO:0000256" key="3">
    <source>
        <dbReference type="ARBA" id="ARBA00022741"/>
    </source>
</evidence>
<feature type="binding site" evidence="6">
    <location>
        <begin position="38"/>
        <end position="45"/>
    </location>
    <ligand>
        <name>ATP</name>
        <dbReference type="ChEBI" id="CHEBI:30616"/>
    </ligand>
</feature>
<feature type="domain" description="AAA+ ATPase" evidence="8">
    <location>
        <begin position="30"/>
        <end position="386"/>
    </location>
</feature>
<proteinExistence type="inferred from homology"/>
<evidence type="ECO:0000256" key="5">
    <source>
        <dbReference type="ARBA" id="ARBA00023125"/>
    </source>
</evidence>
<gene>
    <name evidence="6 9" type="primary">recF</name>
    <name evidence="9" type="ORF">GCM10007884_30690</name>
</gene>
<dbReference type="Pfam" id="PF13304">
    <property type="entry name" value="AAA_21"/>
    <property type="match status" value="2"/>
</dbReference>